<dbReference type="Proteomes" id="UP000789405">
    <property type="component" value="Unassembled WGS sequence"/>
</dbReference>
<gene>
    <name evidence="1" type="ORF">DERYTH_LOCUS19279</name>
</gene>
<keyword evidence="2" id="KW-1185">Reference proteome</keyword>
<organism evidence="1 2">
    <name type="scientific">Dentiscutata erythropus</name>
    <dbReference type="NCBI Taxonomy" id="1348616"/>
    <lineage>
        <taxon>Eukaryota</taxon>
        <taxon>Fungi</taxon>
        <taxon>Fungi incertae sedis</taxon>
        <taxon>Mucoromycota</taxon>
        <taxon>Glomeromycotina</taxon>
        <taxon>Glomeromycetes</taxon>
        <taxon>Diversisporales</taxon>
        <taxon>Gigasporaceae</taxon>
        <taxon>Dentiscutata</taxon>
    </lineage>
</organism>
<sequence length="50" mass="5616">MDVNANDEHHNRNEEFIKSIIDGVPFTTAENTRIPQQTPSLVETLFSGTT</sequence>
<protein>
    <submittedName>
        <fullName evidence="1">25890_t:CDS:1</fullName>
    </submittedName>
</protein>
<dbReference type="EMBL" id="CAJVPY010020869">
    <property type="protein sequence ID" value="CAG8777345.1"/>
    <property type="molecule type" value="Genomic_DNA"/>
</dbReference>
<evidence type="ECO:0000313" key="2">
    <source>
        <dbReference type="Proteomes" id="UP000789405"/>
    </source>
</evidence>
<evidence type="ECO:0000313" key="1">
    <source>
        <dbReference type="EMBL" id="CAG8777345.1"/>
    </source>
</evidence>
<dbReference type="OrthoDB" id="2423784at2759"/>
<accession>A0A9N9JEV9</accession>
<proteinExistence type="predicted"/>
<feature type="non-terminal residue" evidence="1">
    <location>
        <position position="50"/>
    </location>
</feature>
<reference evidence="1" key="1">
    <citation type="submission" date="2021-06" db="EMBL/GenBank/DDBJ databases">
        <authorList>
            <person name="Kallberg Y."/>
            <person name="Tangrot J."/>
            <person name="Rosling A."/>
        </authorList>
    </citation>
    <scope>NUCLEOTIDE SEQUENCE</scope>
    <source>
        <strain evidence="1">MA453B</strain>
    </source>
</reference>
<comment type="caution">
    <text evidence="1">The sequence shown here is derived from an EMBL/GenBank/DDBJ whole genome shotgun (WGS) entry which is preliminary data.</text>
</comment>
<name>A0A9N9JEV9_9GLOM</name>
<dbReference type="AlphaFoldDB" id="A0A9N9JEV9"/>